<name>M5JP65_9HYPH</name>
<dbReference type="RefSeq" id="WP_006471560.1">
    <property type="nucleotide sequence ID" value="NZ_AOGE01000027.1"/>
</dbReference>
<protein>
    <recommendedName>
        <fullName evidence="3">Virion morphogenesis protein</fullName>
    </recommendedName>
</protein>
<dbReference type="EMBL" id="AOGE01000027">
    <property type="protein sequence ID" value="ELT49067.1"/>
    <property type="molecule type" value="Genomic_DNA"/>
</dbReference>
<dbReference type="AlphaFoldDB" id="M5JP65"/>
<dbReference type="NCBIfam" id="TIGR01635">
    <property type="entry name" value="tail_comp_S"/>
    <property type="match status" value="1"/>
</dbReference>
<organism evidence="1 2">
    <name type="scientific">Brucella intermedia M86</name>
    <dbReference type="NCBI Taxonomy" id="1234597"/>
    <lineage>
        <taxon>Bacteria</taxon>
        <taxon>Pseudomonadati</taxon>
        <taxon>Pseudomonadota</taxon>
        <taxon>Alphaproteobacteria</taxon>
        <taxon>Hyphomicrobiales</taxon>
        <taxon>Brucellaceae</taxon>
        <taxon>Brucella/Ochrobactrum group</taxon>
        <taxon>Brucella</taxon>
    </lineage>
</organism>
<evidence type="ECO:0000313" key="2">
    <source>
        <dbReference type="Proteomes" id="UP000011971"/>
    </source>
</evidence>
<evidence type="ECO:0000313" key="1">
    <source>
        <dbReference type="EMBL" id="ELT49067.1"/>
    </source>
</evidence>
<comment type="caution">
    <text evidence="1">The sequence shown here is derived from an EMBL/GenBank/DDBJ whole genome shotgun (WGS) entry which is preliminary data.</text>
</comment>
<dbReference type="Proteomes" id="UP000011971">
    <property type="component" value="Unassembled WGS sequence"/>
</dbReference>
<dbReference type="OrthoDB" id="2081253at2"/>
<accession>M5JP65</accession>
<evidence type="ECO:0008006" key="3">
    <source>
        <dbReference type="Google" id="ProtNLM"/>
    </source>
</evidence>
<dbReference type="PATRIC" id="fig|1234597.4.peg.2294"/>
<dbReference type="InterPro" id="IPR006522">
    <property type="entry name" value="Phage_virion_morphogenesis"/>
</dbReference>
<gene>
    <name evidence="1" type="ORF">D584_11082</name>
</gene>
<sequence length="159" mass="17526">MTGVALEIRETGLEAALSLVDGIAHAPRQELSEGVGRLVQEQTRQRIEEEKRSPEGTAWKPNITRTSILYRTGALSRSIDYIATPDSVMIGSALVYARIHQLGGTIRPKTAKALAFMIGNMMRLVQSVTIPARRYLGLSPANQTEIVDAAEDWLKRLVQ</sequence>
<reference evidence="1 2" key="1">
    <citation type="journal article" date="2013" name="Gut Pathog.">
        <title>Draft genome of Ochrobactrum intermedium strain M86 isolated from non-ulcer dyspeptic individual from India.</title>
        <authorList>
            <person name="Kulkarni G."/>
            <person name="Dhotre D."/>
            <person name="Dharne M."/>
            <person name="Shetty S."/>
            <person name="Chowdhury S."/>
            <person name="Misra V."/>
            <person name="Misra S."/>
            <person name="Patole M."/>
            <person name="Shouche Y."/>
        </authorList>
    </citation>
    <scope>NUCLEOTIDE SEQUENCE [LARGE SCALE GENOMIC DNA]</scope>
    <source>
        <strain evidence="1 2">M86</strain>
    </source>
</reference>
<proteinExistence type="predicted"/>
<dbReference type="Pfam" id="PF05069">
    <property type="entry name" value="Phage_tail_S"/>
    <property type="match status" value="1"/>
</dbReference>